<organism evidence="9 10">
    <name type="scientific">[Candida] subhashii</name>
    <dbReference type="NCBI Taxonomy" id="561895"/>
    <lineage>
        <taxon>Eukaryota</taxon>
        <taxon>Fungi</taxon>
        <taxon>Dikarya</taxon>
        <taxon>Ascomycota</taxon>
        <taxon>Saccharomycotina</taxon>
        <taxon>Pichiomycetes</taxon>
        <taxon>Debaryomycetaceae</taxon>
        <taxon>Spathaspora</taxon>
    </lineage>
</organism>
<keyword evidence="5 7" id="KW-0508">mRNA splicing</keyword>
<accession>A0A8J5QRG2</accession>
<name>A0A8J5QRG2_9ASCO</name>
<dbReference type="OrthoDB" id="190958at2759"/>
<dbReference type="GeneID" id="73467810"/>
<keyword evidence="10" id="KW-1185">Reference proteome</keyword>
<keyword evidence="4 7" id="KW-0747">Spliceosome</keyword>
<dbReference type="Proteomes" id="UP000694255">
    <property type="component" value="Unassembled WGS sequence"/>
</dbReference>
<evidence type="ECO:0000256" key="8">
    <source>
        <dbReference type="SAM" id="MobiDB-lite"/>
    </source>
</evidence>
<dbReference type="AlphaFoldDB" id="A0A8J5QRG2"/>
<protein>
    <recommendedName>
        <fullName evidence="7">Pre-mRNA-splicing factor 38</fullName>
    </recommendedName>
</protein>
<comment type="caution">
    <text evidence="9">The sequence shown here is derived from an EMBL/GenBank/DDBJ whole genome shotgun (WGS) entry which is preliminary data.</text>
</comment>
<feature type="compositionally biased region" description="Acidic residues" evidence="8">
    <location>
        <begin position="214"/>
        <end position="235"/>
    </location>
</feature>
<dbReference type="RefSeq" id="XP_049265553.1">
    <property type="nucleotide sequence ID" value="XM_049404617.1"/>
</dbReference>
<keyword evidence="6 7" id="KW-0539">Nucleus</keyword>
<evidence type="ECO:0000256" key="3">
    <source>
        <dbReference type="ARBA" id="ARBA00022664"/>
    </source>
</evidence>
<evidence type="ECO:0000256" key="6">
    <source>
        <dbReference type="ARBA" id="ARBA00023242"/>
    </source>
</evidence>
<dbReference type="GO" id="GO:0000398">
    <property type="term" value="P:mRNA splicing, via spliceosome"/>
    <property type="evidence" value="ECO:0007669"/>
    <property type="project" value="UniProtKB-UniRule"/>
</dbReference>
<keyword evidence="3 7" id="KW-0507">mRNA processing</keyword>
<comment type="similarity">
    <text evidence="2 7">Belongs to the PRP38 family.</text>
</comment>
<comment type="function">
    <text evidence="7">Required for pre-mRNA splicing.</text>
</comment>
<evidence type="ECO:0000256" key="5">
    <source>
        <dbReference type="ARBA" id="ARBA00023187"/>
    </source>
</evidence>
<evidence type="ECO:0000313" key="10">
    <source>
        <dbReference type="Proteomes" id="UP000694255"/>
    </source>
</evidence>
<gene>
    <name evidence="9" type="ORF">J8A68_001009</name>
</gene>
<evidence type="ECO:0000256" key="2">
    <source>
        <dbReference type="ARBA" id="ARBA00006164"/>
    </source>
</evidence>
<evidence type="ECO:0000256" key="1">
    <source>
        <dbReference type="ARBA" id="ARBA00004123"/>
    </source>
</evidence>
<sequence>MESKKDTVYHKKQASYHDKRNILNKAHLIEPIIRHRIQDSIFYKQYLFLSNESTILPIIIDQVKYIFGTESNGRPSPFLCCLLRLLELEPKKEIIGAYLTQMGYNEFKYLTALSLIYIRLVYPSQEIYEIFDGYFKDSRKLRMKLKSPIFDEKSGLPVRYKLTHMDEWVDHLLTKERVIDIILPRLIPRIVFVQQDILPPRKYHIQETSKVEIDSDESEPEEEEAENDSYESDSD</sequence>
<evidence type="ECO:0000313" key="9">
    <source>
        <dbReference type="EMBL" id="KAG7665321.1"/>
    </source>
</evidence>
<dbReference type="PANTHER" id="PTHR23142">
    <property type="entry name" value="PRE-MRNA-SPLICING FACTOR 38A-RELATED"/>
    <property type="match status" value="1"/>
</dbReference>
<reference evidence="9 10" key="1">
    <citation type="journal article" date="2021" name="DNA Res.">
        <title>Genome analysis of Candida subhashii reveals its hybrid nature and dual mitochondrial genome conformations.</title>
        <authorList>
            <person name="Mixao V."/>
            <person name="Hegedusova E."/>
            <person name="Saus E."/>
            <person name="Pryszcz L.P."/>
            <person name="Cillingova A."/>
            <person name="Nosek J."/>
            <person name="Gabaldon T."/>
        </authorList>
    </citation>
    <scope>NUCLEOTIDE SEQUENCE [LARGE SCALE GENOMIC DNA]</scope>
    <source>
        <strain evidence="9 10">CBS 10753</strain>
    </source>
</reference>
<dbReference type="GO" id="GO:0005681">
    <property type="term" value="C:spliceosomal complex"/>
    <property type="evidence" value="ECO:0007669"/>
    <property type="project" value="UniProtKB-KW"/>
</dbReference>
<proteinExistence type="inferred from homology"/>
<dbReference type="EMBL" id="JAGSYN010000050">
    <property type="protein sequence ID" value="KAG7665321.1"/>
    <property type="molecule type" value="Genomic_DNA"/>
</dbReference>
<evidence type="ECO:0000256" key="7">
    <source>
        <dbReference type="RuleBase" id="RU367025"/>
    </source>
</evidence>
<comment type="subcellular location">
    <subcellularLocation>
        <location evidence="1 7">Nucleus</location>
    </subcellularLocation>
</comment>
<dbReference type="InterPro" id="IPR005037">
    <property type="entry name" value="PRP38"/>
</dbReference>
<evidence type="ECO:0000256" key="4">
    <source>
        <dbReference type="ARBA" id="ARBA00022728"/>
    </source>
</evidence>
<feature type="region of interest" description="Disordered" evidence="8">
    <location>
        <begin position="208"/>
        <end position="235"/>
    </location>
</feature>
<dbReference type="Pfam" id="PF03371">
    <property type="entry name" value="PRP38"/>
    <property type="match status" value="1"/>
</dbReference>